<evidence type="ECO:0000259" key="1">
    <source>
        <dbReference type="Pfam" id="PF06985"/>
    </source>
</evidence>
<dbReference type="InterPro" id="IPR010730">
    <property type="entry name" value="HET"/>
</dbReference>
<protein>
    <submittedName>
        <fullName evidence="2">Heterokaryon incompatibility protein domain-containing protein</fullName>
    </submittedName>
</protein>
<evidence type="ECO:0000313" key="3">
    <source>
        <dbReference type="Proteomes" id="UP001451303"/>
    </source>
</evidence>
<name>A0ABR3DCX9_NEUIN</name>
<comment type="caution">
    <text evidence="2">The sequence shown here is derived from an EMBL/GenBank/DDBJ whole genome shotgun (WGS) entry which is preliminary data.</text>
</comment>
<dbReference type="EMBL" id="JAVLET010000004">
    <property type="protein sequence ID" value="KAL0470247.1"/>
    <property type="molecule type" value="Genomic_DNA"/>
</dbReference>
<gene>
    <name evidence="2" type="ORF">QR685DRAFT_587152</name>
</gene>
<dbReference type="PANTHER" id="PTHR33112">
    <property type="entry name" value="DOMAIN PROTEIN, PUTATIVE-RELATED"/>
    <property type="match status" value="1"/>
</dbReference>
<feature type="domain" description="Heterokaryon incompatibility" evidence="1">
    <location>
        <begin position="326"/>
        <end position="467"/>
    </location>
</feature>
<reference evidence="2 3" key="1">
    <citation type="submission" date="2023-09" db="EMBL/GenBank/DDBJ databases">
        <title>Multi-omics analysis of a traditional fermented food reveals byproduct-associated fungal strains for waste-to-food upcycling.</title>
        <authorList>
            <consortium name="Lawrence Berkeley National Laboratory"/>
            <person name="Rekdal V.M."/>
            <person name="Villalobos-Escobedo J.M."/>
            <person name="Rodriguez-Valeron N."/>
            <person name="Garcia M.O."/>
            <person name="Vasquez D.P."/>
            <person name="Damayanti I."/>
            <person name="Sorensen P.M."/>
            <person name="Baidoo E.E."/>
            <person name="De Carvalho A.C."/>
            <person name="Riley R."/>
            <person name="Lipzen A."/>
            <person name="He G."/>
            <person name="Yan M."/>
            <person name="Haridas S."/>
            <person name="Daum C."/>
            <person name="Yoshinaga Y."/>
            <person name="Ng V."/>
            <person name="Grigoriev I.V."/>
            <person name="Munk R."/>
            <person name="Nuraida L."/>
            <person name="Wijaya C.H."/>
            <person name="Morales P.-C."/>
            <person name="Keasling J.D."/>
        </authorList>
    </citation>
    <scope>NUCLEOTIDE SEQUENCE [LARGE SCALE GENOMIC DNA]</scope>
    <source>
        <strain evidence="2 3">FGSC 2613</strain>
    </source>
</reference>
<dbReference type="Pfam" id="PF06985">
    <property type="entry name" value="HET"/>
    <property type="match status" value="1"/>
</dbReference>
<evidence type="ECO:0000313" key="2">
    <source>
        <dbReference type="EMBL" id="KAL0470247.1"/>
    </source>
</evidence>
<dbReference type="Proteomes" id="UP001451303">
    <property type="component" value="Unassembled WGS sequence"/>
</dbReference>
<organism evidence="2 3">
    <name type="scientific">Neurospora intermedia</name>
    <dbReference type="NCBI Taxonomy" id="5142"/>
    <lineage>
        <taxon>Eukaryota</taxon>
        <taxon>Fungi</taxon>
        <taxon>Dikarya</taxon>
        <taxon>Ascomycota</taxon>
        <taxon>Pezizomycotina</taxon>
        <taxon>Sordariomycetes</taxon>
        <taxon>Sordariomycetidae</taxon>
        <taxon>Sordariales</taxon>
        <taxon>Sordariaceae</taxon>
        <taxon>Neurospora</taxon>
    </lineage>
</organism>
<sequence>MGGLGRRALGRLELEGSRDPITRERLPTIQDLCVLVLTQEVLPLFIVNLGLTFTIIVYSSVLSDMADSSYLGLNSPDPKNTYNRPARQHLCSPCSRIDFKALFTSHGYPITEDSPTLKCKCFGILHARHCHGWPGLESTDNSSEPPCCFCKFCNECLLRLKDIPFRSGSVSRPNIWDLRGFHSMAGFPIKHRGCEDGTYSRHYVQDVYALQFDGQDRDQRGDRPFESTNNAIVRVVDGSEFPGLTRERAAGGGLLARRIIPHHVNYDIIGEWLSLCRSGHVHCDGYGDDADVVTIPGFQVIDCTTSKIASAVDLLASSGEPGRVDYVTLSYVWGQAGEAGFNEPVMREYGLTLPDDLPLVISDAIEVVKRLGYRYLWIDRYCIPQNDSAVKHIQIKKMDRIYSCSILTIIAAAGDGPEYGLPGVSSRHRTEQLSVQVTEEISLLFYKKPSALVAASKWNTRGWTYQEGLLSRRRLVFTDEMVYFQCYEMHGDEVLSLPLSSRFSSSSGNDQDDQFDDFDHVSFEDEETDFGCIFPRRIADWSNPMTAWNRIAQFAQRQLAFEDDTLDAISGIFERYLSFSTLKTTEDRVSFFCGLPITPFFASTSLLWSDSWMSIKLEFMDMPTDRERHLRRPGFPSWTWVGWKRCYIGFRYGTQKLFDSCTTVHVKYEDEAGLLQRLDWVNDNERIHNLSHQKIKFPLYLLIKGTVMDMKLAWFAVPGWNGYSGGGWWIVISPSFLEGEKIRAPRCLFEDIQLQSGDDRASTYLTRKEEVNVLGMIMASIRVRGGYDMSVMILKPVTRLLNGQPETMYERAHLHQSDARSGYGGPRSTNIFRETVVRLC</sequence>
<keyword evidence="3" id="KW-1185">Reference proteome</keyword>
<proteinExistence type="predicted"/>
<accession>A0ABR3DCX9</accession>
<dbReference type="PANTHER" id="PTHR33112:SF1">
    <property type="entry name" value="HETEROKARYON INCOMPATIBILITY DOMAIN-CONTAINING PROTEIN"/>
    <property type="match status" value="1"/>
</dbReference>